<keyword evidence="8" id="KW-0547">Nucleotide-binding</keyword>
<organism evidence="8 9">
    <name type="scientific">Sphingobacterium multivorum</name>
    <dbReference type="NCBI Taxonomy" id="28454"/>
    <lineage>
        <taxon>Bacteria</taxon>
        <taxon>Pseudomonadati</taxon>
        <taxon>Bacteroidota</taxon>
        <taxon>Sphingobacteriia</taxon>
        <taxon>Sphingobacteriales</taxon>
        <taxon>Sphingobacteriaceae</taxon>
        <taxon>Sphingobacterium</taxon>
    </lineage>
</organism>
<gene>
    <name evidence="8" type="ORF">NCTC11343_00540</name>
</gene>
<dbReference type="GO" id="GO:0005886">
    <property type="term" value="C:plasma membrane"/>
    <property type="evidence" value="ECO:0007669"/>
    <property type="project" value="UniProtKB-SubCell"/>
</dbReference>
<dbReference type="PANTHER" id="PTHR30572">
    <property type="entry name" value="MEMBRANE COMPONENT OF TRANSPORTER-RELATED"/>
    <property type="match status" value="1"/>
</dbReference>
<proteinExistence type="predicted"/>
<dbReference type="InterPro" id="IPR050250">
    <property type="entry name" value="Macrolide_Exporter_MacB"/>
</dbReference>
<keyword evidence="5" id="KW-0472">Membrane</keyword>
<reference evidence="8 9" key="1">
    <citation type="submission" date="2018-06" db="EMBL/GenBank/DDBJ databases">
        <authorList>
            <consortium name="Pathogen Informatics"/>
            <person name="Doyle S."/>
        </authorList>
    </citation>
    <scope>NUCLEOTIDE SEQUENCE [LARGE SCALE GENOMIC DNA]</scope>
    <source>
        <strain evidence="8 9">NCTC11343</strain>
    </source>
</reference>
<dbReference type="Pfam" id="PF02687">
    <property type="entry name" value="FtsX"/>
    <property type="match status" value="2"/>
</dbReference>
<evidence type="ECO:0000256" key="5">
    <source>
        <dbReference type="ARBA" id="ARBA00023136"/>
    </source>
</evidence>
<dbReference type="PROSITE" id="PS51257">
    <property type="entry name" value="PROKAR_LIPOPROTEIN"/>
    <property type="match status" value="1"/>
</dbReference>
<dbReference type="AlphaFoldDB" id="A0A2X2L432"/>
<dbReference type="PANTHER" id="PTHR30572:SF18">
    <property type="entry name" value="ABC-TYPE MACROLIDE FAMILY EXPORT SYSTEM PERMEASE COMPONENT 2"/>
    <property type="match status" value="1"/>
</dbReference>
<evidence type="ECO:0000256" key="2">
    <source>
        <dbReference type="ARBA" id="ARBA00022475"/>
    </source>
</evidence>
<dbReference type="InterPro" id="IPR003838">
    <property type="entry name" value="ABC3_permease_C"/>
</dbReference>
<evidence type="ECO:0000313" key="8">
    <source>
        <dbReference type="EMBL" id="SPZ84010.1"/>
    </source>
</evidence>
<name>A0A2X2L432_SPHMU</name>
<keyword evidence="8" id="KW-0067">ATP-binding</keyword>
<evidence type="ECO:0000313" key="9">
    <source>
        <dbReference type="Proteomes" id="UP000251241"/>
    </source>
</evidence>
<evidence type="ECO:0000259" key="6">
    <source>
        <dbReference type="Pfam" id="PF02687"/>
    </source>
</evidence>
<dbReference type="GO" id="GO:0005524">
    <property type="term" value="F:ATP binding"/>
    <property type="evidence" value="ECO:0007669"/>
    <property type="project" value="UniProtKB-KW"/>
</dbReference>
<dbReference type="GO" id="GO:0022857">
    <property type="term" value="F:transmembrane transporter activity"/>
    <property type="evidence" value="ECO:0007669"/>
    <property type="project" value="TreeGrafter"/>
</dbReference>
<evidence type="ECO:0000256" key="4">
    <source>
        <dbReference type="ARBA" id="ARBA00022989"/>
    </source>
</evidence>
<dbReference type="GeneID" id="97179010"/>
<evidence type="ECO:0000259" key="7">
    <source>
        <dbReference type="Pfam" id="PF12704"/>
    </source>
</evidence>
<evidence type="ECO:0000256" key="3">
    <source>
        <dbReference type="ARBA" id="ARBA00022692"/>
    </source>
</evidence>
<sequence length="801" mass="91322">MMSTIKLIFRQLWRNRLFTFLNVFGLAIGISACWLIFRIVNYEFSFDQHHPKSEQIYKVHTSYEEKDKLDHFDGVPAPLPAYIKENFVSVELTVPIFKQYFERVSNIGGTQKIEFEDQPDIIGTTGDYFKMTPYVWLAGDQRNILKNSHEVILTESRAKLYFPNRSIDQIIGQTLSYDSTLYNVTGIVKDLAHPSSFLGKEFIQIPEKEWNSTNWNNSNSNWQLFIKVKSSASLPNLIKTADKKAYEMTHAEFDKFGFKMHVNTVPLKDLHFTSYAQNNVNKKIMYGLIGIGIFLLLLACVNYINLATAQIPQRAKEIGIRKTLGESQKRITKSFLLETFCITAFSVLLSWPLLILIQTVLASYIPDQLKLYPDPWGVSLFLATLTITITLISSGYPILLTNKVKIVEVIKISNAQSLKFGNLSFRKMLIIFQFLIAQLFVISTCIIGLQLKHALQNNSGFDKDAIITLRFPSKSYQDSNVDPFVFKQAIKHITGVEQASLGHLPMSNDHWGNALFAKSDTGQVQADVQMKFVDQDNFKLYNFKMLAGRPLQLADTSTGIVLNLATVQKLGFKSAENAVGSFVTYTDKQRQIVGVTDNFHTKNLHAAIQPVVMLSSIKKWELNRLSVKLNSNSTTWPETLKQIEKEWKKYYPKAPFKYDFYDQQIKELYSSDLKFSKIINLFTSTTILISCLGLIGLVTITTVQRTKEIGIRKVLGSTVLGIIGLLSKDYIKLILISILIATPIAWWAMHKWLDDFAYKIELSWWMFIIPAAATLLITFFTMSYQSIKAARANPVHSLRDE</sequence>
<feature type="domain" description="ABC3 transporter permease C-terminal" evidence="6">
    <location>
        <begin position="681"/>
        <end position="794"/>
    </location>
</feature>
<feature type="domain" description="MacB-like periplasmic core" evidence="7">
    <location>
        <begin position="19"/>
        <end position="237"/>
    </location>
</feature>
<keyword evidence="2" id="KW-1003">Cell membrane</keyword>
<protein>
    <submittedName>
        <fullName evidence="8">Macrolide transporter ATP-binding /permease protein</fullName>
    </submittedName>
</protein>
<dbReference type="EMBL" id="UAUU01000002">
    <property type="protein sequence ID" value="SPZ84010.1"/>
    <property type="molecule type" value="Genomic_DNA"/>
</dbReference>
<dbReference type="Pfam" id="PF12704">
    <property type="entry name" value="MacB_PCD"/>
    <property type="match status" value="1"/>
</dbReference>
<dbReference type="Proteomes" id="UP000251241">
    <property type="component" value="Unassembled WGS sequence"/>
</dbReference>
<feature type="domain" description="ABC3 transporter permease C-terminal" evidence="6">
    <location>
        <begin position="291"/>
        <end position="401"/>
    </location>
</feature>
<evidence type="ECO:0000256" key="1">
    <source>
        <dbReference type="ARBA" id="ARBA00004651"/>
    </source>
</evidence>
<keyword evidence="3" id="KW-0812">Transmembrane</keyword>
<dbReference type="RefSeq" id="WP_112373735.1">
    <property type="nucleotide sequence ID" value="NZ_CP069793.1"/>
</dbReference>
<dbReference type="InterPro" id="IPR025857">
    <property type="entry name" value="MacB_PCD"/>
</dbReference>
<accession>A0A2X2L432</accession>
<comment type="subcellular location">
    <subcellularLocation>
        <location evidence="1">Cell membrane</location>
        <topology evidence="1">Multi-pass membrane protein</topology>
    </subcellularLocation>
</comment>
<keyword evidence="4" id="KW-1133">Transmembrane helix</keyword>